<evidence type="ECO:0000256" key="4">
    <source>
        <dbReference type="ARBA" id="ARBA00022692"/>
    </source>
</evidence>
<gene>
    <name evidence="8" type="ORF">JCM21142_41844</name>
</gene>
<dbReference type="InterPro" id="IPR005017">
    <property type="entry name" value="OMPP1/FadL/TodX"/>
</dbReference>
<dbReference type="AlphaFoldDB" id="W7YLE1"/>
<comment type="caution">
    <text evidence="8">The sequence shown here is derived from an EMBL/GenBank/DDBJ whole genome shotgun (WGS) entry which is preliminary data.</text>
</comment>
<dbReference type="GO" id="GO:0009279">
    <property type="term" value="C:cell outer membrane"/>
    <property type="evidence" value="ECO:0007669"/>
    <property type="project" value="UniProtKB-SubCell"/>
</dbReference>
<dbReference type="GO" id="GO:0015483">
    <property type="term" value="F:long-chain fatty acid transporting porin activity"/>
    <property type="evidence" value="ECO:0007669"/>
    <property type="project" value="TreeGrafter"/>
</dbReference>
<sequence>MIILTVLSIHIYAEGYQVNVQSQKNTAMGHTGTGLLLGTSSIHFNPGALGFMQKDFEFSFGGTAVFSKVSYSQKGSNYQSETDSPIGTPFYAYAAKKINEKLVLGIGLTTPYGNSLAWEDDWAGRYLIQNISLSAIVAQPTLSYRLSDKWGIGIGAMVVFGSVDLNRALPVDGTVPGSVSMEGSTTALGFNVGAFFKASPQLSLGLNYRSKVTMEMEGGDADFTVPSALRIYFPSGNKFDAELPLPANLTLGVGYQINDKVTLAADFQYVFWDAYKELYFDFETNTSLLADSPNPRNYENTLIYRLGAEYKQSENLILRAGIYFDETPVSEDYLNPETPGMNKIGMSTGASYMLNDKLTVDLSLLFIVGLDRDASYLPANFSGTYDSQAFLPGVGLTYSF</sequence>
<comment type="similarity">
    <text evidence="2">Belongs to the OmpP1/FadL family.</text>
</comment>
<name>W7YLE1_9BACT</name>
<evidence type="ECO:0000256" key="2">
    <source>
        <dbReference type="ARBA" id="ARBA00008163"/>
    </source>
</evidence>
<evidence type="ECO:0000256" key="3">
    <source>
        <dbReference type="ARBA" id="ARBA00022452"/>
    </source>
</evidence>
<evidence type="ECO:0000256" key="6">
    <source>
        <dbReference type="ARBA" id="ARBA00023136"/>
    </source>
</evidence>
<keyword evidence="5" id="KW-0732">Signal</keyword>
<evidence type="ECO:0000256" key="7">
    <source>
        <dbReference type="ARBA" id="ARBA00023237"/>
    </source>
</evidence>
<evidence type="ECO:0000256" key="5">
    <source>
        <dbReference type="ARBA" id="ARBA00022729"/>
    </source>
</evidence>
<dbReference type="PANTHER" id="PTHR35093">
    <property type="entry name" value="OUTER MEMBRANE PROTEIN NMB0088-RELATED"/>
    <property type="match status" value="1"/>
</dbReference>
<organism evidence="8 9">
    <name type="scientific">Saccharicrinis fermentans DSM 9555 = JCM 21142</name>
    <dbReference type="NCBI Taxonomy" id="869213"/>
    <lineage>
        <taxon>Bacteria</taxon>
        <taxon>Pseudomonadati</taxon>
        <taxon>Bacteroidota</taxon>
        <taxon>Bacteroidia</taxon>
        <taxon>Marinilabiliales</taxon>
        <taxon>Marinilabiliaceae</taxon>
        <taxon>Saccharicrinis</taxon>
    </lineage>
</organism>
<keyword evidence="9" id="KW-1185">Reference proteome</keyword>
<dbReference type="eggNOG" id="COG2067">
    <property type="taxonomic scope" value="Bacteria"/>
</dbReference>
<keyword evidence="6" id="KW-0472">Membrane</keyword>
<dbReference type="PANTHER" id="PTHR35093:SF8">
    <property type="entry name" value="OUTER MEMBRANE PROTEIN NMB0088-RELATED"/>
    <property type="match status" value="1"/>
</dbReference>
<proteinExistence type="inferred from homology"/>
<evidence type="ECO:0000313" key="9">
    <source>
        <dbReference type="Proteomes" id="UP000019402"/>
    </source>
</evidence>
<dbReference type="Gene3D" id="2.40.160.60">
    <property type="entry name" value="Outer membrane protein transport protein (OMPP1/FadL/TodX)"/>
    <property type="match status" value="1"/>
</dbReference>
<dbReference type="SUPFAM" id="SSF56935">
    <property type="entry name" value="Porins"/>
    <property type="match status" value="1"/>
</dbReference>
<evidence type="ECO:0000313" key="8">
    <source>
        <dbReference type="EMBL" id="GAF03179.1"/>
    </source>
</evidence>
<keyword evidence="3" id="KW-1134">Transmembrane beta strand</keyword>
<dbReference type="Proteomes" id="UP000019402">
    <property type="component" value="Unassembled WGS sequence"/>
</dbReference>
<dbReference type="Pfam" id="PF03349">
    <property type="entry name" value="Toluene_X"/>
    <property type="match status" value="1"/>
</dbReference>
<accession>W7YLE1</accession>
<comment type="subcellular location">
    <subcellularLocation>
        <location evidence="1">Cell outer membrane</location>
        <topology evidence="1">Multi-pass membrane protein</topology>
    </subcellularLocation>
</comment>
<keyword evidence="7" id="KW-0998">Cell outer membrane</keyword>
<keyword evidence="4" id="KW-0812">Transmembrane</keyword>
<dbReference type="EMBL" id="BAMD01000019">
    <property type="protein sequence ID" value="GAF03179.1"/>
    <property type="molecule type" value="Genomic_DNA"/>
</dbReference>
<evidence type="ECO:0000256" key="1">
    <source>
        <dbReference type="ARBA" id="ARBA00004571"/>
    </source>
</evidence>
<dbReference type="STRING" id="869213.GCA_000517085_01437"/>
<reference evidence="8 9" key="1">
    <citation type="journal article" date="2014" name="Genome Announc.">
        <title>Draft Genome Sequence of Cytophaga fermentans JCM 21142T, a Facultative Anaerobe Isolated from Marine Mud.</title>
        <authorList>
            <person name="Starns D."/>
            <person name="Oshima K."/>
            <person name="Suda W."/>
            <person name="Iino T."/>
            <person name="Yuki M."/>
            <person name="Inoue J."/>
            <person name="Kitamura K."/>
            <person name="Iida T."/>
            <person name="Darby A."/>
            <person name="Hattori M."/>
            <person name="Ohkuma M."/>
        </authorList>
    </citation>
    <scope>NUCLEOTIDE SEQUENCE [LARGE SCALE GENOMIC DNA]</scope>
    <source>
        <strain evidence="8 9">JCM 21142</strain>
    </source>
</reference>
<protein>
    <submittedName>
        <fullName evidence="8">Putative outer membrane protein</fullName>
    </submittedName>
</protein>